<evidence type="ECO:0000313" key="2">
    <source>
        <dbReference type="Proteomes" id="UP000271650"/>
    </source>
</evidence>
<name>A0ACD5HS26_9PROT</name>
<keyword evidence="2" id="KW-1185">Reference proteome</keyword>
<proteinExistence type="predicted"/>
<reference evidence="1 2" key="1">
    <citation type="journal article" date="2019" name="Int. J. Syst. Evol. Microbiol.">
        <title>Acidithiobacillus sulfuriphilus sp. nov.: an extremely acidophilic sulfur-oxidizing chemolithotroph isolated from a neutral pH environment.</title>
        <authorList>
            <person name="Falagan C."/>
            <person name="Moya-Beltran A."/>
            <person name="Castro M."/>
            <person name="Quatrini R."/>
            <person name="Johnson D.B."/>
        </authorList>
    </citation>
    <scope>NUCLEOTIDE SEQUENCE [LARGE SCALE GENOMIC DNA]</scope>
    <source>
        <strain evidence="1 2">CJ-2</strain>
    </source>
</reference>
<protein>
    <submittedName>
        <fullName evidence="1">Uncharacterized protein</fullName>
    </submittedName>
</protein>
<accession>A0ACD5HS26</accession>
<organism evidence="1 2">
    <name type="scientific">Acidithiobacillus sulfuriphilus</name>
    <dbReference type="NCBI Taxonomy" id="1867749"/>
    <lineage>
        <taxon>Bacteria</taxon>
        <taxon>Pseudomonadati</taxon>
        <taxon>Pseudomonadota</taxon>
        <taxon>Acidithiobacillia</taxon>
        <taxon>Acidithiobacillales</taxon>
        <taxon>Acidithiobacillaceae</taxon>
        <taxon>Acidithiobacillus</taxon>
    </lineage>
</organism>
<gene>
    <name evidence="1" type="ORF">EC580_005475</name>
</gene>
<sequence>MGHACAAGGRRAIAGSFRPSPLVTRALQGALRERVLLCGAIRAVAIRAAGLEVLHDPGYGSAGGGMALA</sequence>
<dbReference type="EMBL" id="CP127527">
    <property type="protein sequence ID" value="XRI78126.1"/>
    <property type="molecule type" value="Genomic_DNA"/>
</dbReference>
<evidence type="ECO:0000313" key="1">
    <source>
        <dbReference type="EMBL" id="XRI78126.1"/>
    </source>
</evidence>
<dbReference type="Proteomes" id="UP000271650">
    <property type="component" value="Chromosome"/>
</dbReference>